<protein>
    <recommendedName>
        <fullName evidence="2">Sulfatase-modifying factor enzyme-like domain-containing protein</fullName>
    </recommendedName>
</protein>
<dbReference type="AlphaFoldDB" id="G4ZYN5"/>
<dbReference type="SMR" id="G4ZYN5"/>
<proteinExistence type="predicted"/>
<dbReference type="InterPro" id="IPR016187">
    <property type="entry name" value="CTDL_fold"/>
</dbReference>
<dbReference type="PANTHER" id="PTHR23150:SF19">
    <property type="entry name" value="FORMYLGLYCINE-GENERATING ENZYME"/>
    <property type="match status" value="1"/>
</dbReference>
<gene>
    <name evidence="3" type="ORF">PHYSODRAFT_303859</name>
</gene>
<dbReference type="SUPFAM" id="SSF56436">
    <property type="entry name" value="C-type lectin-like"/>
    <property type="match status" value="1"/>
</dbReference>
<feature type="signal peptide" evidence="1">
    <location>
        <begin position="1"/>
        <end position="17"/>
    </location>
</feature>
<dbReference type="Proteomes" id="UP000002640">
    <property type="component" value="Unassembled WGS sequence"/>
</dbReference>
<evidence type="ECO:0000313" key="3">
    <source>
        <dbReference type="EMBL" id="EGZ12068.1"/>
    </source>
</evidence>
<dbReference type="InParanoid" id="G4ZYN5"/>
<dbReference type="Pfam" id="PF03781">
    <property type="entry name" value="FGE-sulfatase"/>
    <property type="match status" value="1"/>
</dbReference>
<name>G4ZYN5_PHYSP</name>
<dbReference type="GeneID" id="20642335"/>
<dbReference type="OMA" id="HGKYLLM"/>
<keyword evidence="1" id="KW-0732">Signal</keyword>
<feature type="chain" id="PRO_5003472543" description="Sulfatase-modifying factor enzyme-like domain-containing protein" evidence="1">
    <location>
        <begin position="18"/>
        <end position="749"/>
    </location>
</feature>
<evidence type="ECO:0000259" key="2">
    <source>
        <dbReference type="Pfam" id="PF03781"/>
    </source>
</evidence>
<dbReference type="RefSeq" id="XP_009532401.1">
    <property type="nucleotide sequence ID" value="XM_009534106.1"/>
</dbReference>
<keyword evidence="4" id="KW-1185">Reference proteome</keyword>
<evidence type="ECO:0000313" key="4">
    <source>
        <dbReference type="Proteomes" id="UP000002640"/>
    </source>
</evidence>
<dbReference type="InterPro" id="IPR005532">
    <property type="entry name" value="SUMF_dom"/>
</dbReference>
<reference evidence="3 4" key="1">
    <citation type="journal article" date="2006" name="Science">
        <title>Phytophthora genome sequences uncover evolutionary origins and mechanisms of pathogenesis.</title>
        <authorList>
            <person name="Tyler B.M."/>
            <person name="Tripathy S."/>
            <person name="Zhang X."/>
            <person name="Dehal P."/>
            <person name="Jiang R.H."/>
            <person name="Aerts A."/>
            <person name="Arredondo F.D."/>
            <person name="Baxter L."/>
            <person name="Bensasson D."/>
            <person name="Beynon J.L."/>
            <person name="Chapman J."/>
            <person name="Damasceno C.M."/>
            <person name="Dorrance A.E."/>
            <person name="Dou D."/>
            <person name="Dickerman A.W."/>
            <person name="Dubchak I.L."/>
            <person name="Garbelotto M."/>
            <person name="Gijzen M."/>
            <person name="Gordon S.G."/>
            <person name="Govers F."/>
            <person name="Grunwald N.J."/>
            <person name="Huang W."/>
            <person name="Ivors K.L."/>
            <person name="Jones R.W."/>
            <person name="Kamoun S."/>
            <person name="Krampis K."/>
            <person name="Lamour K.H."/>
            <person name="Lee M.K."/>
            <person name="McDonald W.H."/>
            <person name="Medina M."/>
            <person name="Meijer H.J."/>
            <person name="Nordberg E.K."/>
            <person name="Maclean D.J."/>
            <person name="Ospina-Giraldo M.D."/>
            <person name="Morris P.F."/>
            <person name="Phuntumart V."/>
            <person name="Putnam N.H."/>
            <person name="Rash S."/>
            <person name="Rose J.K."/>
            <person name="Sakihama Y."/>
            <person name="Salamov A.A."/>
            <person name="Savidor A."/>
            <person name="Scheuring C.F."/>
            <person name="Smith B.M."/>
            <person name="Sobral B.W."/>
            <person name="Terry A."/>
            <person name="Torto-Alalibo T.A."/>
            <person name="Win J."/>
            <person name="Xu Z."/>
            <person name="Zhang H."/>
            <person name="Grigoriev I.V."/>
            <person name="Rokhsar D.S."/>
            <person name="Boore J.L."/>
        </authorList>
    </citation>
    <scope>NUCLEOTIDE SEQUENCE [LARGE SCALE GENOMIC DNA]</scope>
    <source>
        <strain evidence="3 4">P6497</strain>
    </source>
</reference>
<feature type="domain" description="Sulfatase-modifying factor enzyme-like" evidence="2">
    <location>
        <begin position="522"/>
        <end position="678"/>
    </location>
</feature>
<dbReference type="InterPro" id="IPR042095">
    <property type="entry name" value="SUMF_sf"/>
</dbReference>
<evidence type="ECO:0000256" key="1">
    <source>
        <dbReference type="SAM" id="SignalP"/>
    </source>
</evidence>
<organism evidence="3 4">
    <name type="scientific">Phytophthora sojae (strain P6497)</name>
    <name type="common">Soybean stem and root rot agent</name>
    <name type="synonym">Phytophthora megasperma f. sp. glycines</name>
    <dbReference type="NCBI Taxonomy" id="1094619"/>
    <lineage>
        <taxon>Eukaryota</taxon>
        <taxon>Sar</taxon>
        <taxon>Stramenopiles</taxon>
        <taxon>Oomycota</taxon>
        <taxon>Peronosporomycetes</taxon>
        <taxon>Peronosporales</taxon>
        <taxon>Peronosporaceae</taxon>
        <taxon>Phytophthora</taxon>
    </lineage>
</organism>
<dbReference type="EMBL" id="JH159157">
    <property type="protein sequence ID" value="EGZ12068.1"/>
    <property type="molecule type" value="Genomic_DNA"/>
</dbReference>
<dbReference type="InterPro" id="IPR051043">
    <property type="entry name" value="Sulfatase_Mod_Factor_Kinase"/>
</dbReference>
<dbReference type="KEGG" id="psoj:PHYSODRAFT_303859"/>
<dbReference type="GO" id="GO:0120147">
    <property type="term" value="F:formylglycine-generating oxidase activity"/>
    <property type="evidence" value="ECO:0007669"/>
    <property type="project" value="TreeGrafter"/>
</dbReference>
<sequence>MRASVGLACFLLGLAAAWDQQPDGYEVIDGPASPEALDEWRRDWTTWKKMELATNRYNPSDACNVYNIKETQWTQQNFVQVFLMMNDRDIYDRETQQYTVDKYVDGMQKRVGTVDSVLIWPAYPNIGVDNRNQWDLLRDLPGGVDGVKGVIADFHRRGIKVIIPYNPWDAGTRDEEGLETMVRMYNADITTLSETIPELQADGFNGDTMYGVPKSFYNCSQPLVAAPEGGVPTAYLSHNPMSWGYYYGFSHFPPVARSKFLDSRHMVQVCARWSLDRTNELLMSFFNGAGYVVWENVWGIWNAMTEREDETVKRMFAILRKFGAIVATGDWTPYYAMTSDGLYASVFASKKSGQALYTFISTAENATTYKLSLTAAQSGDDVRVFDVYHGVELQKKAGGNGSVVQVELEPRAFGAIYVTKSSDDLAEFLGQMKTMTAKPLAKYSTTRNLLQQQLVRSNSTNTTVTSGTETNTDDMVRVAGTENWWFNVSGVQIEPVSAWTPNFAQFGTGVQFPWENRPWNNHSARLFVQDFLIDKHPVTNAQYKTFLTASGYTPKTVDRFLLHWENRNGAPASWSIPSGLEQSPVVNVAREDAEAYASYYGKRLPHDWEWQYVASNGESYDAYPWGPQLDTTRLPKVVHGKELPTLSPVGLFQSARSTKFLVEDLVGYVWQMTDQFCDAHTCGVVLRGGSSYYPISATHSDPNWYFPQALDSQHHNRFLTISEGYDRSPMVGFRCAKSITPSREFDVVA</sequence>
<accession>G4ZYN5</accession>
<dbReference type="Gene3D" id="3.90.1580.10">
    <property type="entry name" value="paralog of FGE (formylglycine-generating enzyme)"/>
    <property type="match status" value="1"/>
</dbReference>
<dbReference type="PANTHER" id="PTHR23150">
    <property type="entry name" value="SULFATASE MODIFYING FACTOR 1, 2"/>
    <property type="match status" value="1"/>
</dbReference>